<evidence type="ECO:0000256" key="1">
    <source>
        <dbReference type="ARBA" id="ARBA00022741"/>
    </source>
</evidence>
<dbReference type="Proteomes" id="UP000614601">
    <property type="component" value="Unassembled WGS sequence"/>
</dbReference>
<evidence type="ECO:0000256" key="4">
    <source>
        <dbReference type="ARBA" id="ARBA00038871"/>
    </source>
</evidence>
<dbReference type="OrthoDB" id="10251136at2759"/>
<dbReference type="PANTHER" id="PTHR23074">
    <property type="entry name" value="AAA DOMAIN-CONTAINING"/>
    <property type="match status" value="1"/>
</dbReference>
<name>A0A811L5I3_9BILA</name>
<dbReference type="PANTHER" id="PTHR23074:SF86">
    <property type="entry name" value="SPASTIN"/>
    <property type="match status" value="1"/>
</dbReference>
<keyword evidence="1" id="KW-0547">Nucleotide-binding</keyword>
<evidence type="ECO:0000256" key="2">
    <source>
        <dbReference type="ARBA" id="ARBA00022840"/>
    </source>
</evidence>
<dbReference type="SMART" id="SM00382">
    <property type="entry name" value="AAA"/>
    <property type="match status" value="1"/>
</dbReference>
<evidence type="ECO:0000313" key="7">
    <source>
        <dbReference type="Proteomes" id="UP000614601"/>
    </source>
</evidence>
<dbReference type="Gene3D" id="1.10.8.60">
    <property type="match status" value="1"/>
</dbReference>
<dbReference type="FunFam" id="1.10.8.60:FF:000022">
    <property type="entry name" value="Fidgetin like 1"/>
    <property type="match status" value="1"/>
</dbReference>
<protein>
    <recommendedName>
        <fullName evidence="4">microtubule-severing ATPase</fullName>
        <ecNumber evidence="4">5.6.1.1</ecNumber>
    </recommendedName>
</protein>
<gene>
    <name evidence="6" type="ORF">BOKJ2_LOCUS11088</name>
</gene>
<dbReference type="AlphaFoldDB" id="A0A811L5I3"/>
<dbReference type="SUPFAM" id="SSF52540">
    <property type="entry name" value="P-loop containing nucleoside triphosphate hydrolases"/>
    <property type="match status" value="1"/>
</dbReference>
<reference evidence="6" key="1">
    <citation type="submission" date="2020-09" db="EMBL/GenBank/DDBJ databases">
        <authorList>
            <person name="Kikuchi T."/>
        </authorList>
    </citation>
    <scope>NUCLEOTIDE SEQUENCE</scope>
    <source>
        <strain evidence="6">SH1</strain>
    </source>
</reference>
<dbReference type="Pfam" id="PF17862">
    <property type="entry name" value="AAA_lid_3"/>
    <property type="match status" value="1"/>
</dbReference>
<comment type="caution">
    <text evidence="6">The sequence shown here is derived from an EMBL/GenBank/DDBJ whole genome shotgun (WGS) entry which is preliminary data.</text>
</comment>
<dbReference type="EMBL" id="CAJFCW020000005">
    <property type="protein sequence ID" value="CAG9119871.1"/>
    <property type="molecule type" value="Genomic_DNA"/>
</dbReference>
<dbReference type="EC" id="5.6.1.1" evidence="4"/>
<evidence type="ECO:0000256" key="3">
    <source>
        <dbReference type="ARBA" id="ARBA00036378"/>
    </source>
</evidence>
<evidence type="ECO:0000259" key="5">
    <source>
        <dbReference type="SMART" id="SM00382"/>
    </source>
</evidence>
<dbReference type="InterPro" id="IPR003959">
    <property type="entry name" value="ATPase_AAA_core"/>
</dbReference>
<evidence type="ECO:0000313" key="6">
    <source>
        <dbReference type="EMBL" id="CAD5224456.1"/>
    </source>
</evidence>
<dbReference type="FunFam" id="3.40.50.300:FF:000093">
    <property type="entry name" value="Fidgetin-like 1"/>
    <property type="match status" value="1"/>
</dbReference>
<keyword evidence="2" id="KW-0067">ATP-binding</keyword>
<dbReference type="InterPro" id="IPR027417">
    <property type="entry name" value="P-loop_NTPase"/>
</dbReference>
<dbReference type="InterPro" id="IPR050304">
    <property type="entry name" value="MT-severing_AAA_ATPase"/>
</dbReference>
<keyword evidence="7" id="KW-1185">Reference proteome</keyword>
<dbReference type="Gene3D" id="1.20.58.80">
    <property type="entry name" value="Phosphotransferase system, lactose/cellobiose-type IIA subunit"/>
    <property type="match status" value="1"/>
</dbReference>
<dbReference type="InterPro" id="IPR041569">
    <property type="entry name" value="AAA_lid_3"/>
</dbReference>
<dbReference type="GO" id="GO:0015630">
    <property type="term" value="C:microtubule cytoskeleton"/>
    <property type="evidence" value="ECO:0007669"/>
    <property type="project" value="TreeGrafter"/>
</dbReference>
<accession>A0A811L5I3</accession>
<dbReference type="GO" id="GO:0005524">
    <property type="term" value="F:ATP binding"/>
    <property type="evidence" value="ECO:0007669"/>
    <property type="project" value="UniProtKB-KW"/>
</dbReference>
<sequence>MASISADVLEANYNRFKKFLIESRQSLNKAISADETTLNTKRQVLTLYKKALKELTSAYAIPSSKCPRSKMADVEQSRQVIEKHITLTQERIDTLMKYLKMDTEQTVRRVQPLNSAVPSTSRETNLPKKKLLVKNVDSKLAEDLMGNVVDTTGVSISDILGNEAAKAALEETVILPNLNPKLFTGLREPCKGILLFGPPGNGKTMLAKAVATESNCTFFNISAASIMSKWVGEGERLMQALFQMARNAQPSIIFIDEIDSLLCSRQENENGASRRVKTEFLLQFDGCVSKQEDRVLVLGATNRPQELDDGVLRRFPKRIYIDLPDEQARCSLIQLIFEKNKTQFKLSNSEVRDIARLTKGYSYSDMTALCKEAAMAPLRGLSRQQLQQINATHVRPVCYADLREATGVIRASSNDENTKKLLEFARKFAQHK</sequence>
<proteinExistence type="predicted"/>
<organism evidence="6 7">
    <name type="scientific">Bursaphelenchus okinawaensis</name>
    <dbReference type="NCBI Taxonomy" id="465554"/>
    <lineage>
        <taxon>Eukaryota</taxon>
        <taxon>Metazoa</taxon>
        <taxon>Ecdysozoa</taxon>
        <taxon>Nematoda</taxon>
        <taxon>Chromadorea</taxon>
        <taxon>Rhabditida</taxon>
        <taxon>Tylenchina</taxon>
        <taxon>Tylenchomorpha</taxon>
        <taxon>Aphelenchoidea</taxon>
        <taxon>Aphelenchoididae</taxon>
        <taxon>Bursaphelenchus</taxon>
    </lineage>
</organism>
<dbReference type="Gene3D" id="3.40.50.300">
    <property type="entry name" value="P-loop containing nucleotide triphosphate hydrolases"/>
    <property type="match status" value="1"/>
</dbReference>
<feature type="domain" description="AAA+ ATPase" evidence="5">
    <location>
        <begin position="189"/>
        <end position="325"/>
    </location>
</feature>
<dbReference type="GO" id="GO:0016887">
    <property type="term" value="F:ATP hydrolysis activity"/>
    <property type="evidence" value="ECO:0007669"/>
    <property type="project" value="InterPro"/>
</dbReference>
<dbReference type="EMBL" id="CAJFDH010000005">
    <property type="protein sequence ID" value="CAD5224456.1"/>
    <property type="molecule type" value="Genomic_DNA"/>
</dbReference>
<dbReference type="Proteomes" id="UP000783686">
    <property type="component" value="Unassembled WGS sequence"/>
</dbReference>
<dbReference type="GO" id="GO:0008568">
    <property type="term" value="F:microtubule severing ATPase activity"/>
    <property type="evidence" value="ECO:0007669"/>
    <property type="project" value="UniProtKB-EC"/>
</dbReference>
<dbReference type="GO" id="GO:0008017">
    <property type="term" value="F:microtubule binding"/>
    <property type="evidence" value="ECO:0007669"/>
    <property type="project" value="UniProtKB-ARBA"/>
</dbReference>
<dbReference type="Pfam" id="PF00004">
    <property type="entry name" value="AAA"/>
    <property type="match status" value="1"/>
</dbReference>
<dbReference type="InterPro" id="IPR003593">
    <property type="entry name" value="AAA+_ATPase"/>
</dbReference>
<comment type="catalytic activity">
    <reaction evidence="3">
        <text>n ATP + n H2O + a microtubule = n ADP + n phosphate + (n+1) alpha/beta tubulin heterodimers.</text>
        <dbReference type="EC" id="5.6.1.1"/>
    </reaction>
</comment>